<dbReference type="RefSeq" id="WP_119356100.1">
    <property type="nucleotide sequence ID" value="NZ_BJXM01000003.1"/>
</dbReference>
<accession>A0A399FBD8</accession>
<reference evidence="1 2" key="1">
    <citation type="submission" date="2018-08" db="EMBL/GenBank/DDBJ databases">
        <title>Meiothermus granaticius genome AF-68 sequencing project.</title>
        <authorList>
            <person name="Da Costa M.S."/>
            <person name="Albuquerque L."/>
            <person name="Raposo P."/>
            <person name="Froufe H.J.C."/>
            <person name="Barroso C.S."/>
            <person name="Egas C."/>
        </authorList>
    </citation>
    <scope>NUCLEOTIDE SEQUENCE [LARGE SCALE GENOMIC DNA]</scope>
    <source>
        <strain evidence="1 2">AF-68</strain>
    </source>
</reference>
<organism evidence="1 2">
    <name type="scientific">Meiothermus granaticius NBRC 107808</name>
    <dbReference type="NCBI Taxonomy" id="1227551"/>
    <lineage>
        <taxon>Bacteria</taxon>
        <taxon>Thermotogati</taxon>
        <taxon>Deinococcota</taxon>
        <taxon>Deinococci</taxon>
        <taxon>Thermales</taxon>
        <taxon>Thermaceae</taxon>
        <taxon>Meiothermus</taxon>
    </lineage>
</organism>
<dbReference type="AlphaFoldDB" id="A0A399FBD8"/>
<evidence type="ECO:0000313" key="1">
    <source>
        <dbReference type="EMBL" id="RIH93528.1"/>
    </source>
</evidence>
<evidence type="ECO:0000313" key="2">
    <source>
        <dbReference type="Proteomes" id="UP000266178"/>
    </source>
</evidence>
<gene>
    <name evidence="1" type="ORF">Mgrana_00582</name>
</gene>
<dbReference type="Proteomes" id="UP000266178">
    <property type="component" value="Unassembled WGS sequence"/>
</dbReference>
<protein>
    <submittedName>
        <fullName evidence="1">Uncharacterized protein</fullName>
    </submittedName>
</protein>
<keyword evidence="2" id="KW-1185">Reference proteome</keyword>
<sequence length="96" mass="11342">MLRLKQAPVFKGWQGDTRWWNRPDPKPAEALEWLRGLLAGREFVFEREADQGNPWESAHFPQEPQTTRLVDRGRAVYRDPKTGLEWFQTEAFAWAD</sequence>
<comment type="caution">
    <text evidence="1">The sequence shown here is derived from an EMBL/GenBank/DDBJ whole genome shotgun (WGS) entry which is preliminary data.</text>
</comment>
<name>A0A399FBD8_9DEIN</name>
<dbReference type="EMBL" id="QWLB01000005">
    <property type="protein sequence ID" value="RIH93528.1"/>
    <property type="molecule type" value="Genomic_DNA"/>
</dbReference>
<proteinExistence type="predicted"/>